<sequence>MVKLRVRELAEKQGLNQRQLAERSGVTAQLINRYWNYQMQRVELDALAKLAKTLGCKLGDLFEEQEEVA</sequence>
<feature type="domain" description="HTH cro/C1-type" evidence="1">
    <location>
        <begin position="6"/>
        <end position="61"/>
    </location>
</feature>
<keyword evidence="3" id="KW-1185">Reference proteome</keyword>
<dbReference type="Gene3D" id="1.10.260.40">
    <property type="entry name" value="lambda repressor-like DNA-binding domains"/>
    <property type="match status" value="1"/>
</dbReference>
<dbReference type="InterPro" id="IPR010982">
    <property type="entry name" value="Lambda_DNA-bd_dom_sf"/>
</dbReference>
<proteinExistence type="predicted"/>
<reference evidence="2 3" key="1">
    <citation type="journal article" date="2021" name="Int. J. Syst. Evol. Microbiol.">
        <title>Reticulibacter mediterranei gen. nov., sp. nov., within the new family Reticulibacteraceae fam. nov., and Ktedonospora formicarum gen. nov., sp. nov., Ktedonobacter robiniae sp. nov., Dictyobacter formicarum sp. nov. and Dictyobacter arantiisoli sp. nov., belonging to the class Ktedonobacteria.</title>
        <authorList>
            <person name="Yabe S."/>
            <person name="Zheng Y."/>
            <person name="Wang C.M."/>
            <person name="Sakai Y."/>
            <person name="Abe K."/>
            <person name="Yokota A."/>
            <person name="Donadio S."/>
            <person name="Cavaletti L."/>
            <person name="Monciardini P."/>
        </authorList>
    </citation>
    <scope>NUCLEOTIDE SEQUENCE [LARGE SCALE GENOMIC DNA]</scope>
    <source>
        <strain evidence="2 3">SOSP1-9</strain>
    </source>
</reference>
<evidence type="ECO:0000259" key="1">
    <source>
        <dbReference type="PROSITE" id="PS50943"/>
    </source>
</evidence>
<dbReference type="Proteomes" id="UP000635565">
    <property type="component" value="Unassembled WGS sequence"/>
</dbReference>
<name>A0ABQ3VPP2_9CHLR</name>
<dbReference type="CDD" id="cd00093">
    <property type="entry name" value="HTH_XRE"/>
    <property type="match status" value="1"/>
</dbReference>
<accession>A0ABQ3VPP2</accession>
<comment type="caution">
    <text evidence="2">The sequence shown here is derived from an EMBL/GenBank/DDBJ whole genome shotgun (WGS) entry which is preliminary data.</text>
</comment>
<organism evidence="2 3">
    <name type="scientific">Dictyobacter formicarum</name>
    <dbReference type="NCBI Taxonomy" id="2778368"/>
    <lineage>
        <taxon>Bacteria</taxon>
        <taxon>Bacillati</taxon>
        <taxon>Chloroflexota</taxon>
        <taxon>Ktedonobacteria</taxon>
        <taxon>Ktedonobacterales</taxon>
        <taxon>Dictyobacteraceae</taxon>
        <taxon>Dictyobacter</taxon>
    </lineage>
</organism>
<dbReference type="EMBL" id="BNJJ01000018">
    <property type="protein sequence ID" value="GHO87639.1"/>
    <property type="molecule type" value="Genomic_DNA"/>
</dbReference>
<gene>
    <name evidence="2" type="ORF">KSZ_56450</name>
</gene>
<dbReference type="PROSITE" id="PS50943">
    <property type="entry name" value="HTH_CROC1"/>
    <property type="match status" value="1"/>
</dbReference>
<dbReference type="RefSeq" id="WP_201365179.1">
    <property type="nucleotide sequence ID" value="NZ_BNJJ01000018.1"/>
</dbReference>
<evidence type="ECO:0000313" key="2">
    <source>
        <dbReference type="EMBL" id="GHO87639.1"/>
    </source>
</evidence>
<dbReference type="SUPFAM" id="SSF47413">
    <property type="entry name" value="lambda repressor-like DNA-binding domains"/>
    <property type="match status" value="1"/>
</dbReference>
<evidence type="ECO:0000313" key="3">
    <source>
        <dbReference type="Proteomes" id="UP000635565"/>
    </source>
</evidence>
<dbReference type="Pfam" id="PF13443">
    <property type="entry name" value="HTH_26"/>
    <property type="match status" value="1"/>
</dbReference>
<protein>
    <recommendedName>
        <fullName evidence="1">HTH cro/C1-type domain-containing protein</fullName>
    </recommendedName>
</protein>
<dbReference type="InterPro" id="IPR001387">
    <property type="entry name" value="Cro/C1-type_HTH"/>
</dbReference>
<dbReference type="SMART" id="SM00530">
    <property type="entry name" value="HTH_XRE"/>
    <property type="match status" value="1"/>
</dbReference>